<evidence type="ECO:0000313" key="1">
    <source>
        <dbReference type="EMBL" id="PMD57925.1"/>
    </source>
</evidence>
<dbReference type="OrthoDB" id="539213at2759"/>
<gene>
    <name evidence="1" type="ORF">K444DRAFT_691490</name>
</gene>
<dbReference type="InParanoid" id="A0A2J6T4I2"/>
<organism evidence="1 2">
    <name type="scientific">Hyaloscypha bicolor E</name>
    <dbReference type="NCBI Taxonomy" id="1095630"/>
    <lineage>
        <taxon>Eukaryota</taxon>
        <taxon>Fungi</taxon>
        <taxon>Dikarya</taxon>
        <taxon>Ascomycota</taxon>
        <taxon>Pezizomycotina</taxon>
        <taxon>Leotiomycetes</taxon>
        <taxon>Helotiales</taxon>
        <taxon>Hyaloscyphaceae</taxon>
        <taxon>Hyaloscypha</taxon>
        <taxon>Hyaloscypha bicolor</taxon>
    </lineage>
</organism>
<dbReference type="AlphaFoldDB" id="A0A2J6T4I2"/>
<keyword evidence="2" id="KW-1185">Reference proteome</keyword>
<dbReference type="RefSeq" id="XP_024734829.1">
    <property type="nucleotide sequence ID" value="XM_024887795.1"/>
</dbReference>
<protein>
    <submittedName>
        <fullName evidence="1">Uncharacterized protein</fullName>
    </submittedName>
</protein>
<dbReference type="Proteomes" id="UP000235371">
    <property type="component" value="Unassembled WGS sequence"/>
</dbReference>
<dbReference type="GeneID" id="36595871"/>
<sequence length="96" mass="10239">MDGLLAASSAFAVVSLAIQIRGGIQKLCDFWTSIQDRPKDINSIIQDLQVVLDIVCNIRLEASNERPHSSALSASIAALNGCSSSIEALQSIINQL</sequence>
<reference evidence="1 2" key="1">
    <citation type="submission" date="2016-04" db="EMBL/GenBank/DDBJ databases">
        <title>A degradative enzymes factory behind the ericoid mycorrhizal symbiosis.</title>
        <authorList>
            <consortium name="DOE Joint Genome Institute"/>
            <person name="Martino E."/>
            <person name="Morin E."/>
            <person name="Grelet G."/>
            <person name="Kuo A."/>
            <person name="Kohler A."/>
            <person name="Daghino S."/>
            <person name="Barry K."/>
            <person name="Choi C."/>
            <person name="Cichocki N."/>
            <person name="Clum A."/>
            <person name="Copeland A."/>
            <person name="Hainaut M."/>
            <person name="Haridas S."/>
            <person name="Labutti K."/>
            <person name="Lindquist E."/>
            <person name="Lipzen A."/>
            <person name="Khouja H.-R."/>
            <person name="Murat C."/>
            <person name="Ohm R."/>
            <person name="Olson A."/>
            <person name="Spatafora J."/>
            <person name="Veneault-Fourrey C."/>
            <person name="Henrissat B."/>
            <person name="Grigoriev I."/>
            <person name="Martin F."/>
            <person name="Perotto S."/>
        </authorList>
    </citation>
    <scope>NUCLEOTIDE SEQUENCE [LARGE SCALE GENOMIC DNA]</scope>
    <source>
        <strain evidence="1 2">E</strain>
    </source>
</reference>
<evidence type="ECO:0000313" key="2">
    <source>
        <dbReference type="Proteomes" id="UP000235371"/>
    </source>
</evidence>
<accession>A0A2J6T4I2</accession>
<proteinExistence type="predicted"/>
<dbReference type="STRING" id="1095630.A0A2J6T4I2"/>
<name>A0A2J6T4I2_9HELO</name>
<dbReference type="EMBL" id="KZ613843">
    <property type="protein sequence ID" value="PMD57925.1"/>
    <property type="molecule type" value="Genomic_DNA"/>
</dbReference>